<gene>
    <name evidence="5" type="ORF">Tci_063929</name>
</gene>
<dbReference type="Pfam" id="PF00098">
    <property type="entry name" value="zf-CCHC"/>
    <property type="match status" value="1"/>
</dbReference>
<dbReference type="InterPro" id="IPR001878">
    <property type="entry name" value="Znf_CCHC"/>
</dbReference>
<comment type="caution">
    <text evidence="5">The sequence shown here is derived from an EMBL/GenBank/DDBJ whole genome shotgun (WGS) entry which is preliminary data.</text>
</comment>
<proteinExistence type="predicted"/>
<dbReference type="Pfam" id="PF22909">
    <property type="entry name" value="Caulimovir_coat_dom"/>
    <property type="match status" value="1"/>
</dbReference>
<keyword evidence="1" id="KW-0862">Zinc</keyword>
<feature type="non-terminal residue" evidence="5">
    <location>
        <position position="1"/>
    </location>
</feature>
<feature type="compositionally biased region" description="Basic residues" evidence="3">
    <location>
        <begin position="98"/>
        <end position="109"/>
    </location>
</feature>
<feature type="coiled-coil region" evidence="2">
    <location>
        <begin position="667"/>
        <end position="715"/>
    </location>
</feature>
<evidence type="ECO:0000256" key="1">
    <source>
        <dbReference type="PROSITE-ProRule" id="PRU00047"/>
    </source>
</evidence>
<keyword evidence="1" id="KW-0479">Metal-binding</keyword>
<feature type="domain" description="CCHC-type" evidence="4">
    <location>
        <begin position="415"/>
        <end position="431"/>
    </location>
</feature>
<evidence type="ECO:0000256" key="3">
    <source>
        <dbReference type="SAM" id="MobiDB-lite"/>
    </source>
</evidence>
<dbReference type="InterPro" id="IPR036875">
    <property type="entry name" value="Znf_CCHC_sf"/>
</dbReference>
<organism evidence="5">
    <name type="scientific">Tanacetum cinerariifolium</name>
    <name type="common">Dalmatian daisy</name>
    <name type="synonym">Chrysanthemum cinerariifolium</name>
    <dbReference type="NCBI Taxonomy" id="118510"/>
    <lineage>
        <taxon>Eukaryota</taxon>
        <taxon>Viridiplantae</taxon>
        <taxon>Streptophyta</taxon>
        <taxon>Embryophyta</taxon>
        <taxon>Tracheophyta</taxon>
        <taxon>Spermatophyta</taxon>
        <taxon>Magnoliopsida</taxon>
        <taxon>eudicotyledons</taxon>
        <taxon>Gunneridae</taxon>
        <taxon>Pentapetalae</taxon>
        <taxon>asterids</taxon>
        <taxon>campanulids</taxon>
        <taxon>Asterales</taxon>
        <taxon>Asteraceae</taxon>
        <taxon>Asteroideae</taxon>
        <taxon>Anthemideae</taxon>
        <taxon>Anthemidinae</taxon>
        <taxon>Tanacetum</taxon>
    </lineage>
</organism>
<evidence type="ECO:0000259" key="4">
    <source>
        <dbReference type="PROSITE" id="PS50158"/>
    </source>
</evidence>
<accession>A0A6L2P085</accession>
<dbReference type="SUPFAM" id="SSF57756">
    <property type="entry name" value="Retrovirus zinc finger-like domains"/>
    <property type="match status" value="1"/>
</dbReference>
<dbReference type="PROSITE" id="PS50158">
    <property type="entry name" value="ZF_CCHC"/>
    <property type="match status" value="1"/>
</dbReference>
<keyword evidence="2" id="KW-0175">Coiled coil</keyword>
<dbReference type="GO" id="GO:0008270">
    <property type="term" value="F:zinc ion binding"/>
    <property type="evidence" value="ECO:0007669"/>
    <property type="project" value="UniProtKB-KW"/>
</dbReference>
<evidence type="ECO:0000313" key="5">
    <source>
        <dbReference type="EMBL" id="GEU91951.1"/>
    </source>
</evidence>
<keyword evidence="1" id="KW-0863">Zinc-finger</keyword>
<dbReference type="AlphaFoldDB" id="A0A6L2P085"/>
<dbReference type="EMBL" id="BKCJ010010521">
    <property type="protein sequence ID" value="GEU91951.1"/>
    <property type="molecule type" value="Genomic_DNA"/>
</dbReference>
<reference evidence="5" key="1">
    <citation type="journal article" date="2019" name="Sci. Rep.">
        <title>Draft genome of Tanacetum cinerariifolium, the natural source of mosquito coil.</title>
        <authorList>
            <person name="Yamashiro T."/>
            <person name="Shiraishi A."/>
            <person name="Satake H."/>
            <person name="Nakayama K."/>
        </authorList>
    </citation>
    <scope>NUCLEOTIDE SEQUENCE</scope>
</reference>
<evidence type="ECO:0000256" key="2">
    <source>
        <dbReference type="SAM" id="Coils"/>
    </source>
</evidence>
<feature type="region of interest" description="Disordered" evidence="3">
    <location>
        <begin position="98"/>
        <end position="118"/>
    </location>
</feature>
<dbReference type="GO" id="GO:0003676">
    <property type="term" value="F:nucleic acid binding"/>
    <property type="evidence" value="ECO:0007669"/>
    <property type="project" value="InterPro"/>
</dbReference>
<dbReference type="SMART" id="SM00343">
    <property type="entry name" value="ZnF_C2HC"/>
    <property type="match status" value="1"/>
</dbReference>
<sequence length="750" mass="86607">VVDHLTTNGITTIPGERRSIEELEGMSWNLKPPEQTTVRVPSRVAVNERLNRSVSLRFERYRICSQPPQIEHTPYDVCFCENCLNEARILEDEPLNKVRRSNKPRRSKRRSGEKWSKLGEPSGKWDYYVKYDVPLNTTPIEEVIATGWGEEFSDDEVTPEKVTILSEVEEEKLEWENPFAAKCGEDHTVLHISEEKDEDLPYPKFRKFEQLAAQIVKKHEEHAFPTAADDAKSSTSYQPSPDAIMGPAVYPPARQNPQQAYRPDYQFGYPQGKGNTFYEGYGAYSALETIADDPQNITSQDFQQLAIKSGKLYFPSTTKKLFAKLPPSLSKKIEESFKARHPGLSSEMCKDAVLAKELRDLSLCSAIPIPGHYKNNKKKYQIRKSRTYKGKPYNSHVKPFKRKYKDDIGRVKKCKCFICGKEGHFAKDCRSKQGNIARSVVYQELDLDDNWDIVSADFDDSSVYSISEGEGDVYQNISIMVQDTPIEEAAFMAIEESDDEQDIEEDYDSHHVFMFHPGPPTKIADMVQSAGSWKPDKELPTQSKSYEHDWKENAVTNYTICYYYRILTTDMSRLNCPKCQLTSCALYAKNYLGKTINVKRKQHHKPEEEKDFSSNEVRLLKELLKEKTEQVQQMIRDQVKEYYKSKITIKEKEELWQTERSLLVRDLTDALKIIDQLKAKQMKLEEEKDEEIRRLKAQLQEMKDKEIKVQFSKEEFPPLGNSQIARPFMEAEAYYSGSTTTAPKIKKITN</sequence>
<dbReference type="Gene3D" id="4.10.60.10">
    <property type="entry name" value="Zinc finger, CCHC-type"/>
    <property type="match status" value="1"/>
</dbReference>
<protein>
    <recommendedName>
        <fullName evidence="4">CCHC-type domain-containing protein</fullName>
    </recommendedName>
</protein>
<name>A0A6L2P085_TANCI</name>